<name>A0AB39MI63_9ACTN</name>
<feature type="transmembrane region" description="Helical" evidence="2">
    <location>
        <begin position="274"/>
        <end position="291"/>
    </location>
</feature>
<dbReference type="InterPro" id="IPR046862">
    <property type="entry name" value="Rhomboid_2"/>
</dbReference>
<accession>A0AB39MI63</accession>
<feature type="transmembrane region" description="Helical" evidence="2">
    <location>
        <begin position="110"/>
        <end position="133"/>
    </location>
</feature>
<feature type="transmembrane region" description="Helical" evidence="2">
    <location>
        <begin position="153"/>
        <end position="181"/>
    </location>
</feature>
<protein>
    <submittedName>
        <fullName evidence="3">Rhomboid-like protein</fullName>
    </submittedName>
</protein>
<evidence type="ECO:0000256" key="2">
    <source>
        <dbReference type="SAM" id="Phobius"/>
    </source>
</evidence>
<dbReference type="AlphaFoldDB" id="A0AB39MI63"/>
<evidence type="ECO:0000313" key="3">
    <source>
        <dbReference type="EMBL" id="XDQ04609.1"/>
    </source>
</evidence>
<keyword evidence="2" id="KW-0812">Transmembrane</keyword>
<feature type="compositionally biased region" description="Low complexity" evidence="1">
    <location>
        <begin position="11"/>
        <end position="29"/>
    </location>
</feature>
<reference evidence="3" key="1">
    <citation type="submission" date="2024-07" db="EMBL/GenBank/DDBJ databases">
        <authorList>
            <person name="Yu S.T."/>
        </authorList>
    </citation>
    <scope>NUCLEOTIDE SEQUENCE</scope>
    <source>
        <strain evidence="3">R08</strain>
    </source>
</reference>
<dbReference type="EMBL" id="CP163431">
    <property type="protein sequence ID" value="XDQ04609.1"/>
    <property type="molecule type" value="Genomic_DNA"/>
</dbReference>
<gene>
    <name evidence="3" type="ORF">AB5J58_32580</name>
</gene>
<sequence length="317" mass="32797">MERIATADTQASATPPGGPPAAESGSAAPLDSGLLDAMPRQREVPDDAGELVFATPAPATALASAPAAVSASASTPAVPAEYAPRIASALTALRGVRPWRLLPTPTGTPFTFCYGVLLVVTSLIAQYAGPSLVGQLHQASSTDVTHLLRDPSLVLVASALWIVGGMMSPYAFLFLLVLTALERRIGGVRTAGVFLFGHIVATLATEGTVGIAVLAGHLPASSLHRLDYGISFGVATSIGALAGLLRPWLGLPMITLFAWTLIQSLLAFTDPMTNWGHLISLTIGITTWPLIRRWARAARTAQVTRAAGAGRVEAAGV</sequence>
<feature type="transmembrane region" description="Helical" evidence="2">
    <location>
        <begin position="250"/>
        <end position="268"/>
    </location>
</feature>
<feature type="transmembrane region" description="Helical" evidence="2">
    <location>
        <begin position="193"/>
        <end position="216"/>
    </location>
</feature>
<proteinExistence type="predicted"/>
<keyword evidence="2" id="KW-0472">Membrane</keyword>
<organism evidence="3">
    <name type="scientific">Streptomyces sp. R08</name>
    <dbReference type="NCBI Taxonomy" id="3238624"/>
    <lineage>
        <taxon>Bacteria</taxon>
        <taxon>Bacillati</taxon>
        <taxon>Actinomycetota</taxon>
        <taxon>Actinomycetes</taxon>
        <taxon>Kitasatosporales</taxon>
        <taxon>Streptomycetaceae</taxon>
        <taxon>Streptomyces</taxon>
    </lineage>
</organism>
<dbReference type="RefSeq" id="WP_369190121.1">
    <property type="nucleotide sequence ID" value="NZ_CP163431.1"/>
</dbReference>
<feature type="transmembrane region" description="Helical" evidence="2">
    <location>
        <begin position="228"/>
        <end position="245"/>
    </location>
</feature>
<keyword evidence="2" id="KW-1133">Transmembrane helix</keyword>
<evidence type="ECO:0000256" key="1">
    <source>
        <dbReference type="SAM" id="MobiDB-lite"/>
    </source>
</evidence>
<dbReference type="Pfam" id="PF20401">
    <property type="entry name" value="Rhomboid_2"/>
    <property type="match status" value="1"/>
</dbReference>
<feature type="region of interest" description="Disordered" evidence="1">
    <location>
        <begin position="1"/>
        <end position="36"/>
    </location>
</feature>